<keyword evidence="3" id="KW-1185">Reference proteome</keyword>
<dbReference type="OrthoDB" id="9833111at2"/>
<dbReference type="HOGENOM" id="CLU_149302_0_0_14"/>
<keyword evidence="1" id="KW-0472">Membrane</keyword>
<organism evidence="2 3">
    <name type="scientific">Mycoplasma haemocanis (strain Illinois)</name>
    <dbReference type="NCBI Taxonomy" id="1111676"/>
    <lineage>
        <taxon>Bacteria</taxon>
        <taxon>Bacillati</taxon>
        <taxon>Mycoplasmatota</taxon>
        <taxon>Mollicutes</taxon>
        <taxon>Mycoplasmataceae</taxon>
        <taxon>Mycoplasma</taxon>
    </lineage>
</organism>
<dbReference type="KEGG" id="mhe:MHC_04900"/>
<evidence type="ECO:0000313" key="3">
    <source>
        <dbReference type="Proteomes" id="UP000009135"/>
    </source>
</evidence>
<dbReference type="Proteomes" id="UP000009135">
    <property type="component" value="Chromosome"/>
</dbReference>
<name>H6N864_MYCHN</name>
<sequence>MAAPWVNPLFCVVLTGAAGVAGYFGSNFIFSKPSENSTSKTKFSIASLIAKDEKKELLSKEGKQGSDSDWKAAWKNYKDQNTSATTENSDPWKIPNWLTAKSNDDAPTDFMNKCDTESKREVFDTSDSAYSNVYKWCTKDKSAGA</sequence>
<proteinExistence type="predicted"/>
<keyword evidence="1" id="KW-0812">Transmembrane</keyword>
<dbReference type="AlphaFoldDB" id="H6N864"/>
<gene>
    <name evidence="2" type="ordered locus">MHC_04900</name>
</gene>
<evidence type="ECO:0000256" key="1">
    <source>
        <dbReference type="SAM" id="Phobius"/>
    </source>
</evidence>
<evidence type="ECO:0000313" key="2">
    <source>
        <dbReference type="EMBL" id="AEW45836.1"/>
    </source>
</evidence>
<reference evidence="2 3" key="1">
    <citation type="journal article" date="2012" name="J. Bacteriol.">
        <title>Complete genome sequence of Mycoplasma haemocanis strain Illinois.</title>
        <authorList>
            <person name="do Nascimento N.C."/>
            <person name="Guimaraes A.M."/>
            <person name="Santos A.P."/>
            <person name="Sanmiguel P.J."/>
            <person name="Messick J.B."/>
        </authorList>
    </citation>
    <scope>NUCLEOTIDE SEQUENCE [LARGE SCALE GENOMIC DNA]</scope>
    <source>
        <strain evidence="2 3">Illinois</strain>
    </source>
</reference>
<dbReference type="EMBL" id="CP003199">
    <property type="protein sequence ID" value="AEW45836.1"/>
    <property type="molecule type" value="Genomic_DNA"/>
</dbReference>
<feature type="transmembrane region" description="Helical" evidence="1">
    <location>
        <begin position="6"/>
        <end position="30"/>
    </location>
</feature>
<keyword evidence="1" id="KW-1133">Transmembrane helix</keyword>
<dbReference type="STRING" id="1111676.MHC_04900"/>
<accession>H6N864</accession>
<protein>
    <submittedName>
        <fullName evidence="2">Uncharacterized protein</fullName>
    </submittedName>
</protein>